<evidence type="ECO:0000256" key="10">
    <source>
        <dbReference type="HAMAP-Rule" id="MF_00185"/>
    </source>
</evidence>
<dbReference type="NCBIfam" id="TIGR00174">
    <property type="entry name" value="miaA"/>
    <property type="match status" value="1"/>
</dbReference>
<comment type="subunit">
    <text evidence="10">Monomer.</text>
</comment>
<dbReference type="Gene3D" id="1.10.20.140">
    <property type="match status" value="1"/>
</dbReference>
<comment type="similarity">
    <text evidence="3 10 13">Belongs to the IPP transferase family.</text>
</comment>
<feature type="site" description="Interaction with substrate tRNA" evidence="10">
    <location>
        <position position="99"/>
    </location>
</feature>
<evidence type="ECO:0000313" key="14">
    <source>
        <dbReference type="EMBL" id="ATQ42324.1"/>
    </source>
</evidence>
<comment type="function">
    <text evidence="2 10 12">Catalyzes the transfer of a dimethylallyl group onto the adenine at position 37 in tRNAs that read codons beginning with uridine, leading to the formation of N6-(dimethylallyl)adenosine (i(6)A).</text>
</comment>
<feature type="binding site" evidence="10">
    <location>
        <begin position="8"/>
        <end position="15"/>
    </location>
    <ligand>
        <name>ATP</name>
        <dbReference type="ChEBI" id="CHEBI:30616"/>
    </ligand>
</feature>
<feature type="binding site" evidence="10">
    <location>
        <begin position="10"/>
        <end position="15"/>
    </location>
    <ligand>
        <name>substrate</name>
    </ligand>
</feature>
<organism evidence="14 15">
    <name type="scientific">Caulobacter mirabilis</name>
    <dbReference type="NCBI Taxonomy" id="69666"/>
    <lineage>
        <taxon>Bacteria</taxon>
        <taxon>Pseudomonadati</taxon>
        <taxon>Pseudomonadota</taxon>
        <taxon>Alphaproteobacteria</taxon>
        <taxon>Caulobacterales</taxon>
        <taxon>Caulobacteraceae</taxon>
        <taxon>Caulobacter</taxon>
    </lineage>
</organism>
<comment type="caution">
    <text evidence="10">Lacks conserved residue(s) required for the propagation of feature annotation.</text>
</comment>
<evidence type="ECO:0000256" key="4">
    <source>
        <dbReference type="ARBA" id="ARBA00022679"/>
    </source>
</evidence>
<evidence type="ECO:0000256" key="8">
    <source>
        <dbReference type="ARBA" id="ARBA00022842"/>
    </source>
</evidence>
<dbReference type="AlphaFoldDB" id="A0A2D2AWD5"/>
<evidence type="ECO:0000256" key="5">
    <source>
        <dbReference type="ARBA" id="ARBA00022694"/>
    </source>
</evidence>
<evidence type="ECO:0000256" key="1">
    <source>
        <dbReference type="ARBA" id="ARBA00001946"/>
    </source>
</evidence>
<keyword evidence="7 10" id="KW-0067">ATP-binding</keyword>
<reference evidence="14 15" key="1">
    <citation type="submission" date="2017-10" db="EMBL/GenBank/DDBJ databases">
        <title>Genome sequence of Caulobacter mirabilis FWC38.</title>
        <authorList>
            <person name="Fiebig A."/>
            <person name="Crosson S."/>
        </authorList>
    </citation>
    <scope>NUCLEOTIDE SEQUENCE [LARGE SCALE GENOMIC DNA]</scope>
    <source>
        <strain evidence="14 15">FWC 38</strain>
    </source>
</reference>
<dbReference type="PANTHER" id="PTHR11088">
    <property type="entry name" value="TRNA DIMETHYLALLYLTRANSFERASE"/>
    <property type="match status" value="1"/>
</dbReference>
<dbReference type="InterPro" id="IPR027417">
    <property type="entry name" value="P-loop_NTPase"/>
</dbReference>
<dbReference type="GO" id="GO:0005524">
    <property type="term" value="F:ATP binding"/>
    <property type="evidence" value="ECO:0007669"/>
    <property type="project" value="UniProtKB-UniRule"/>
</dbReference>
<dbReference type="EC" id="2.5.1.75" evidence="10"/>
<evidence type="ECO:0000256" key="3">
    <source>
        <dbReference type="ARBA" id="ARBA00005842"/>
    </source>
</evidence>
<evidence type="ECO:0000256" key="7">
    <source>
        <dbReference type="ARBA" id="ARBA00022840"/>
    </source>
</evidence>
<keyword evidence="15" id="KW-1185">Reference proteome</keyword>
<keyword evidence="5 10" id="KW-0819">tRNA processing</keyword>
<evidence type="ECO:0000313" key="15">
    <source>
        <dbReference type="Proteomes" id="UP000228945"/>
    </source>
</evidence>
<accession>A0A2D2AWD5</accession>
<evidence type="ECO:0000256" key="11">
    <source>
        <dbReference type="RuleBase" id="RU003783"/>
    </source>
</evidence>
<dbReference type="OrthoDB" id="9776390at2"/>
<evidence type="ECO:0000256" key="9">
    <source>
        <dbReference type="ARBA" id="ARBA00049563"/>
    </source>
</evidence>
<gene>
    <name evidence="10" type="primary">miaA</name>
    <name evidence="14" type="ORF">CSW64_07800</name>
</gene>
<evidence type="ECO:0000256" key="13">
    <source>
        <dbReference type="RuleBase" id="RU003785"/>
    </source>
</evidence>
<sequence>MTILLIAGPTASGKSALALRAAETLGGEVVNADALQLYADLRALSARPSGEEEARAPHHLFGVADGADGWSVGRWARAALPLLDDIRARGRIPVVVGGTGLYLKALTEGLAEIPPTPAAVRRATEDMFDTLGEARFRELLAVVDPKAEGRIAPGDRMRLTRAMEVFEATKRPLTTWQADTAPGLEPGSWSAVVIEPQREALYARCDARFDAMLAGGALEETRALLARGLDPNLPVMKAVGVRELGAHLRGELPLDEASALARQETRRYAKRQLTWLRNQTPDWPRIDETAPDVAWRQFLALNPRLTPSD</sequence>
<evidence type="ECO:0000256" key="6">
    <source>
        <dbReference type="ARBA" id="ARBA00022741"/>
    </source>
</evidence>
<dbReference type="RefSeq" id="WP_099621581.1">
    <property type="nucleotide sequence ID" value="NZ_CP024201.1"/>
</dbReference>
<dbReference type="Pfam" id="PF01715">
    <property type="entry name" value="IPPT"/>
    <property type="match status" value="1"/>
</dbReference>
<keyword evidence="8 10" id="KW-0460">Magnesium</keyword>
<protein>
    <recommendedName>
        <fullName evidence="10">tRNA dimethylallyltransferase</fullName>
        <ecNumber evidence="10">2.5.1.75</ecNumber>
    </recommendedName>
    <alternativeName>
        <fullName evidence="10">Dimethylallyl diphosphate:tRNA dimethylallyltransferase</fullName>
        <shortName evidence="10">DMAPP:tRNA dimethylallyltransferase</shortName>
        <shortName evidence="10">DMATase</shortName>
    </alternativeName>
    <alternativeName>
        <fullName evidence="10">Isopentenyl-diphosphate:tRNA isopentenyltransferase</fullName>
        <shortName evidence="10">IPP transferase</shortName>
        <shortName evidence="10">IPPT</shortName>
        <shortName evidence="10">IPTase</shortName>
    </alternativeName>
</protein>
<dbReference type="InterPro" id="IPR039657">
    <property type="entry name" value="Dimethylallyltransferase"/>
</dbReference>
<dbReference type="KEGG" id="cmb:CSW64_07800"/>
<comment type="catalytic activity">
    <reaction evidence="9 10 11">
        <text>adenosine(37) in tRNA + dimethylallyl diphosphate = N(6)-dimethylallyladenosine(37) in tRNA + diphosphate</text>
        <dbReference type="Rhea" id="RHEA:26482"/>
        <dbReference type="Rhea" id="RHEA-COMP:10162"/>
        <dbReference type="Rhea" id="RHEA-COMP:10375"/>
        <dbReference type="ChEBI" id="CHEBI:33019"/>
        <dbReference type="ChEBI" id="CHEBI:57623"/>
        <dbReference type="ChEBI" id="CHEBI:74411"/>
        <dbReference type="ChEBI" id="CHEBI:74415"/>
        <dbReference type="EC" id="2.5.1.75"/>
    </reaction>
</comment>
<dbReference type="Gene3D" id="3.40.50.300">
    <property type="entry name" value="P-loop containing nucleotide triphosphate hydrolases"/>
    <property type="match status" value="1"/>
</dbReference>
<dbReference type="InterPro" id="IPR018022">
    <property type="entry name" value="IPT"/>
</dbReference>
<dbReference type="SUPFAM" id="SSF52540">
    <property type="entry name" value="P-loop containing nucleoside triphosphate hydrolases"/>
    <property type="match status" value="1"/>
</dbReference>
<dbReference type="HAMAP" id="MF_00185">
    <property type="entry name" value="IPP_trans"/>
    <property type="match status" value="1"/>
</dbReference>
<dbReference type="PANTHER" id="PTHR11088:SF60">
    <property type="entry name" value="TRNA DIMETHYLALLYLTRANSFERASE"/>
    <property type="match status" value="1"/>
</dbReference>
<dbReference type="GO" id="GO:0052381">
    <property type="term" value="F:tRNA dimethylallyltransferase activity"/>
    <property type="evidence" value="ECO:0007669"/>
    <property type="project" value="UniProtKB-UniRule"/>
</dbReference>
<evidence type="ECO:0000256" key="2">
    <source>
        <dbReference type="ARBA" id="ARBA00003213"/>
    </source>
</evidence>
<evidence type="ECO:0000256" key="12">
    <source>
        <dbReference type="RuleBase" id="RU003784"/>
    </source>
</evidence>
<name>A0A2D2AWD5_9CAUL</name>
<comment type="cofactor">
    <cofactor evidence="1 10">
        <name>Mg(2+)</name>
        <dbReference type="ChEBI" id="CHEBI:18420"/>
    </cofactor>
</comment>
<keyword evidence="6 10" id="KW-0547">Nucleotide-binding</keyword>
<keyword evidence="4 10" id="KW-0808">Transferase</keyword>
<dbReference type="GO" id="GO:0006400">
    <property type="term" value="P:tRNA modification"/>
    <property type="evidence" value="ECO:0007669"/>
    <property type="project" value="TreeGrafter"/>
</dbReference>
<dbReference type="Proteomes" id="UP000228945">
    <property type="component" value="Chromosome"/>
</dbReference>
<proteinExistence type="inferred from homology"/>
<feature type="site" description="Interaction with substrate tRNA" evidence="10">
    <location>
        <position position="121"/>
    </location>
</feature>
<dbReference type="EMBL" id="CP024201">
    <property type="protein sequence ID" value="ATQ42324.1"/>
    <property type="molecule type" value="Genomic_DNA"/>
</dbReference>